<evidence type="ECO:0000313" key="3">
    <source>
        <dbReference type="Proteomes" id="UP000241247"/>
    </source>
</evidence>
<sequence>MTENLTVVRGKVGVGSYEDPAEQGRKEKTKGKTGRPGR</sequence>
<name>A0A2T5B8D4_MYCDI</name>
<organism evidence="2 3">
    <name type="scientific">Mycoplana dimorpha</name>
    <dbReference type="NCBI Taxonomy" id="28320"/>
    <lineage>
        <taxon>Bacteria</taxon>
        <taxon>Pseudomonadati</taxon>
        <taxon>Pseudomonadota</taxon>
        <taxon>Alphaproteobacteria</taxon>
        <taxon>Hyphomicrobiales</taxon>
        <taxon>Rhizobiaceae</taxon>
        <taxon>Mycoplana</taxon>
    </lineage>
</organism>
<evidence type="ECO:0000313" key="2">
    <source>
        <dbReference type="EMBL" id="PTM95217.1"/>
    </source>
</evidence>
<protein>
    <submittedName>
        <fullName evidence="2">Uncharacterized protein</fullName>
    </submittedName>
</protein>
<feature type="compositionally biased region" description="Basic residues" evidence="1">
    <location>
        <begin position="27"/>
        <end position="38"/>
    </location>
</feature>
<proteinExistence type="predicted"/>
<gene>
    <name evidence="2" type="ORF">C7449_104290</name>
</gene>
<accession>A0A2T5B8D4</accession>
<feature type="region of interest" description="Disordered" evidence="1">
    <location>
        <begin position="1"/>
        <end position="38"/>
    </location>
</feature>
<dbReference type="AlphaFoldDB" id="A0A2T5B8D4"/>
<dbReference type="Proteomes" id="UP000241247">
    <property type="component" value="Unassembled WGS sequence"/>
</dbReference>
<dbReference type="EMBL" id="PZZZ01000004">
    <property type="protein sequence ID" value="PTM95217.1"/>
    <property type="molecule type" value="Genomic_DNA"/>
</dbReference>
<reference evidence="2 3" key="1">
    <citation type="submission" date="2018-04" db="EMBL/GenBank/DDBJ databases">
        <title>Genomic Encyclopedia of Type Strains, Phase IV (KMG-IV): sequencing the most valuable type-strain genomes for metagenomic binning, comparative biology and taxonomic classification.</title>
        <authorList>
            <person name="Goeker M."/>
        </authorList>
    </citation>
    <scope>NUCLEOTIDE SEQUENCE [LARGE SCALE GENOMIC DNA]</scope>
    <source>
        <strain evidence="2 3">DSM 7138</strain>
    </source>
</reference>
<comment type="caution">
    <text evidence="2">The sequence shown here is derived from an EMBL/GenBank/DDBJ whole genome shotgun (WGS) entry which is preliminary data.</text>
</comment>
<keyword evidence="3" id="KW-1185">Reference proteome</keyword>
<evidence type="ECO:0000256" key="1">
    <source>
        <dbReference type="SAM" id="MobiDB-lite"/>
    </source>
</evidence>